<feature type="region of interest" description="Disordered" evidence="1">
    <location>
        <begin position="191"/>
        <end position="214"/>
    </location>
</feature>
<protein>
    <submittedName>
        <fullName evidence="2">Uncharacterized protein</fullName>
    </submittedName>
</protein>
<evidence type="ECO:0000256" key="1">
    <source>
        <dbReference type="SAM" id="MobiDB-lite"/>
    </source>
</evidence>
<feature type="compositionally biased region" description="Basic and acidic residues" evidence="1">
    <location>
        <begin position="1"/>
        <end position="25"/>
    </location>
</feature>
<organism evidence="2 3">
    <name type="scientific">Rhodofomes roseus</name>
    <dbReference type="NCBI Taxonomy" id="34475"/>
    <lineage>
        <taxon>Eukaryota</taxon>
        <taxon>Fungi</taxon>
        <taxon>Dikarya</taxon>
        <taxon>Basidiomycota</taxon>
        <taxon>Agaricomycotina</taxon>
        <taxon>Agaricomycetes</taxon>
        <taxon>Polyporales</taxon>
        <taxon>Rhodofomes</taxon>
    </lineage>
</organism>
<feature type="compositionally biased region" description="Low complexity" evidence="1">
    <location>
        <begin position="192"/>
        <end position="214"/>
    </location>
</feature>
<dbReference type="Proteomes" id="UP000814176">
    <property type="component" value="Unassembled WGS sequence"/>
</dbReference>
<dbReference type="GeneID" id="72007829"/>
<dbReference type="EMBL" id="JADCUA010000004">
    <property type="protein sequence ID" value="KAH9840899.1"/>
    <property type="molecule type" value="Genomic_DNA"/>
</dbReference>
<proteinExistence type="predicted"/>
<keyword evidence="3" id="KW-1185">Reference proteome</keyword>
<dbReference type="RefSeq" id="XP_047782365.1">
    <property type="nucleotide sequence ID" value="XM_047927097.1"/>
</dbReference>
<accession>A0ABQ8KRC7</accession>
<sequence>MIEVGGKKDTRSEVKGSDGAKHGSRSDAASDDLHVNYKTGFPNINEANLLCMIDICVVPAALGTLLGKHKLDFHGTSHVLCAFRPGMEKSALKPHPRRLPPLPRALRHTTSTWPWRRAIGACGSGPTSRDRARVQGVETGMVRMWTNARLPVSTVCKTSFGAGNQHRSRPYTRNARRYASLVPIAPPLFAQRLSAPPRSARSPRPSPLTSPLSA</sequence>
<evidence type="ECO:0000313" key="3">
    <source>
        <dbReference type="Proteomes" id="UP000814176"/>
    </source>
</evidence>
<feature type="region of interest" description="Disordered" evidence="1">
    <location>
        <begin position="1"/>
        <end position="28"/>
    </location>
</feature>
<reference evidence="2 3" key="1">
    <citation type="journal article" date="2021" name="Environ. Microbiol.">
        <title>Gene family expansions and transcriptome signatures uncover fungal adaptations to wood decay.</title>
        <authorList>
            <person name="Hage H."/>
            <person name="Miyauchi S."/>
            <person name="Viragh M."/>
            <person name="Drula E."/>
            <person name="Min B."/>
            <person name="Chaduli D."/>
            <person name="Navarro D."/>
            <person name="Favel A."/>
            <person name="Norest M."/>
            <person name="Lesage-Meessen L."/>
            <person name="Balint B."/>
            <person name="Merenyi Z."/>
            <person name="de Eugenio L."/>
            <person name="Morin E."/>
            <person name="Martinez A.T."/>
            <person name="Baldrian P."/>
            <person name="Stursova M."/>
            <person name="Martinez M.J."/>
            <person name="Novotny C."/>
            <person name="Magnuson J.K."/>
            <person name="Spatafora J.W."/>
            <person name="Maurice S."/>
            <person name="Pangilinan J."/>
            <person name="Andreopoulos W."/>
            <person name="LaButti K."/>
            <person name="Hundley H."/>
            <person name="Na H."/>
            <person name="Kuo A."/>
            <person name="Barry K."/>
            <person name="Lipzen A."/>
            <person name="Henrissat B."/>
            <person name="Riley R."/>
            <person name="Ahrendt S."/>
            <person name="Nagy L.G."/>
            <person name="Grigoriev I.V."/>
            <person name="Martin F."/>
            <person name="Rosso M.N."/>
        </authorList>
    </citation>
    <scope>NUCLEOTIDE SEQUENCE [LARGE SCALE GENOMIC DNA]</scope>
    <source>
        <strain evidence="2 3">CIRM-BRFM 1785</strain>
    </source>
</reference>
<evidence type="ECO:0000313" key="2">
    <source>
        <dbReference type="EMBL" id="KAH9840899.1"/>
    </source>
</evidence>
<name>A0ABQ8KRC7_9APHY</name>
<gene>
    <name evidence="2" type="ORF">C8Q71DRAFT_854753</name>
</gene>
<comment type="caution">
    <text evidence="2">The sequence shown here is derived from an EMBL/GenBank/DDBJ whole genome shotgun (WGS) entry which is preliminary data.</text>
</comment>